<name>A0A0N4VBQ6_ENTVE</name>
<sequence>MVRRRMAAPKPSPPVRSVSRQQASSGSYAAPQSTATHSTPMGGSVYGAPRPAGMTMAAPTESRGPSLMGQMAATAGGVAIGSAVGHAVGNMISGGGGSSRADEPPAPAGTAAAPANVTNAQPLTTPCEFEWKQFVECSQTQSDISLCQSLSEAFKQCQARYT</sequence>
<evidence type="ECO:0000313" key="3">
    <source>
        <dbReference type="Proteomes" id="UP000274131"/>
    </source>
</evidence>
<feature type="region of interest" description="Disordered" evidence="1">
    <location>
        <begin position="1"/>
        <end position="69"/>
    </location>
</feature>
<dbReference type="WBParaSite" id="EVEC_0000797201-mRNA-1">
    <property type="protein sequence ID" value="EVEC_0000797201-mRNA-1"/>
    <property type="gene ID" value="EVEC_0000797201"/>
</dbReference>
<evidence type="ECO:0000256" key="1">
    <source>
        <dbReference type="SAM" id="MobiDB-lite"/>
    </source>
</evidence>
<dbReference type="PANTHER" id="PTHR13523">
    <property type="entry name" value="COILED-COIL-HELIX-COILED-COIL-HELIX DOMAIN CONTAINING 2/NUR77"/>
    <property type="match status" value="1"/>
</dbReference>
<feature type="compositionally biased region" description="Polar residues" evidence="1">
    <location>
        <begin position="23"/>
        <end position="41"/>
    </location>
</feature>
<proteinExistence type="predicted"/>
<dbReference type="InterPro" id="IPR055304">
    <property type="entry name" value="CHCHD2/10-like"/>
</dbReference>
<accession>A0A0N4VBQ6</accession>
<reference evidence="2 3" key="2">
    <citation type="submission" date="2018-10" db="EMBL/GenBank/DDBJ databases">
        <authorList>
            <consortium name="Pathogen Informatics"/>
        </authorList>
    </citation>
    <scope>NUCLEOTIDE SEQUENCE [LARGE SCALE GENOMIC DNA]</scope>
</reference>
<dbReference type="Proteomes" id="UP000274131">
    <property type="component" value="Unassembled WGS sequence"/>
</dbReference>
<evidence type="ECO:0000313" key="2">
    <source>
        <dbReference type="EMBL" id="VDD92705.1"/>
    </source>
</evidence>
<protein>
    <submittedName>
        <fullName evidence="4">CHCH domain-containing protein</fullName>
    </submittedName>
</protein>
<dbReference type="AlphaFoldDB" id="A0A0N4VBQ6"/>
<dbReference type="GO" id="GO:0005634">
    <property type="term" value="C:nucleus"/>
    <property type="evidence" value="ECO:0007669"/>
    <property type="project" value="TreeGrafter"/>
</dbReference>
<dbReference type="PANTHER" id="PTHR13523:SF2">
    <property type="entry name" value="COILED-COIL-HELIX-COILED-COIL-HELIX DOMAIN CONTAINING 2, ISOFORM A-RELATED"/>
    <property type="match status" value="1"/>
</dbReference>
<dbReference type="OrthoDB" id="1106148at2759"/>
<evidence type="ECO:0000313" key="4">
    <source>
        <dbReference type="WBParaSite" id="EVEC_0000797201-mRNA-1"/>
    </source>
</evidence>
<dbReference type="STRING" id="51028.A0A0N4VBQ6"/>
<dbReference type="GO" id="GO:0007005">
    <property type="term" value="P:mitochondrion organization"/>
    <property type="evidence" value="ECO:0007669"/>
    <property type="project" value="InterPro"/>
</dbReference>
<keyword evidence="3" id="KW-1185">Reference proteome</keyword>
<organism evidence="4">
    <name type="scientific">Enterobius vermicularis</name>
    <name type="common">Human pinworm</name>
    <dbReference type="NCBI Taxonomy" id="51028"/>
    <lineage>
        <taxon>Eukaryota</taxon>
        <taxon>Metazoa</taxon>
        <taxon>Ecdysozoa</taxon>
        <taxon>Nematoda</taxon>
        <taxon>Chromadorea</taxon>
        <taxon>Rhabditida</taxon>
        <taxon>Spirurina</taxon>
        <taxon>Oxyuridomorpha</taxon>
        <taxon>Oxyuroidea</taxon>
        <taxon>Oxyuridae</taxon>
        <taxon>Enterobius</taxon>
    </lineage>
</organism>
<feature type="region of interest" description="Disordered" evidence="1">
    <location>
        <begin position="89"/>
        <end position="115"/>
    </location>
</feature>
<reference evidence="4" key="1">
    <citation type="submission" date="2017-02" db="UniProtKB">
        <authorList>
            <consortium name="WormBaseParasite"/>
        </authorList>
    </citation>
    <scope>IDENTIFICATION</scope>
</reference>
<dbReference type="GO" id="GO:0005739">
    <property type="term" value="C:mitochondrion"/>
    <property type="evidence" value="ECO:0007669"/>
    <property type="project" value="TreeGrafter"/>
</dbReference>
<gene>
    <name evidence="2" type="ORF">EVEC_LOCUS7456</name>
</gene>
<dbReference type="EMBL" id="UXUI01008929">
    <property type="protein sequence ID" value="VDD92705.1"/>
    <property type="molecule type" value="Genomic_DNA"/>
</dbReference>